<evidence type="ECO:0000256" key="7">
    <source>
        <dbReference type="ARBA" id="ARBA00022833"/>
    </source>
</evidence>
<comment type="subcellular location">
    <subcellularLocation>
        <location evidence="1">Membrane</location>
        <topology evidence="1">Multi-pass membrane protein</topology>
    </subcellularLocation>
</comment>
<evidence type="ECO:0000256" key="10">
    <source>
        <dbReference type="PROSITE-ProRule" id="PRU00175"/>
    </source>
</evidence>
<dbReference type="Pfam" id="PF12906">
    <property type="entry name" value="RINGv"/>
    <property type="match status" value="1"/>
</dbReference>
<evidence type="ECO:0000256" key="8">
    <source>
        <dbReference type="ARBA" id="ARBA00022989"/>
    </source>
</evidence>
<sequence length="255" mass="28719">MSSHVNNPNPSSSDNVPYVHAPRIRKDEKTIIEKTSSCVTAISTLLQLPNSASHLKKSCSPNKSFTSVGPVCRICHEDDSSEKLISPCECIGSMGVVHTSCLEKWLSTSNSDNCEICKYNFRTKRRARPIFQWFCNGQSIHGPHGFYGDILCLLLLTPLCFISVYLCGVGSIVYMKHGVWEGIGLAVLSAFLLITFILWCFVTLRFHWRTLLTWRNTNQVVELMEYQCQSRQRTDNNANRVAEVRAAPNEPCINV</sequence>
<feature type="transmembrane region" description="Helical" evidence="11">
    <location>
        <begin position="150"/>
        <end position="174"/>
    </location>
</feature>
<keyword evidence="15" id="KW-1185">Reference proteome</keyword>
<dbReference type="PANTHER" id="PTHR46065:SF3">
    <property type="entry name" value="FI20425P1"/>
    <property type="match status" value="1"/>
</dbReference>
<evidence type="ECO:0000313" key="14">
    <source>
        <dbReference type="EMBL" id="CAH0393063.1"/>
    </source>
</evidence>
<dbReference type="PANTHER" id="PTHR46065">
    <property type="entry name" value="E3 UBIQUITIN-PROTEIN LIGASE MARCH 2/3 FAMILY MEMBER"/>
    <property type="match status" value="1"/>
</dbReference>
<evidence type="ECO:0000256" key="6">
    <source>
        <dbReference type="ARBA" id="ARBA00022786"/>
    </source>
</evidence>
<evidence type="ECO:0000256" key="5">
    <source>
        <dbReference type="ARBA" id="ARBA00022771"/>
    </source>
</evidence>
<keyword evidence="7" id="KW-0862">Zinc</keyword>
<dbReference type="OrthoDB" id="6626986at2759"/>
<dbReference type="PROSITE" id="PS51292">
    <property type="entry name" value="ZF_RING_CH"/>
    <property type="match status" value="1"/>
</dbReference>
<dbReference type="PROSITE" id="PS50089">
    <property type="entry name" value="ZF_RING_2"/>
    <property type="match status" value="1"/>
</dbReference>
<evidence type="ECO:0000259" key="13">
    <source>
        <dbReference type="PROSITE" id="PS51292"/>
    </source>
</evidence>
<dbReference type="AlphaFoldDB" id="A0A9P0AJC5"/>
<gene>
    <name evidence="14" type="ORF">BEMITA_LOCUS11510</name>
</gene>
<dbReference type="InterPro" id="IPR013083">
    <property type="entry name" value="Znf_RING/FYVE/PHD"/>
</dbReference>
<evidence type="ECO:0000259" key="12">
    <source>
        <dbReference type="PROSITE" id="PS50089"/>
    </source>
</evidence>
<keyword evidence="6" id="KW-0833">Ubl conjugation pathway</keyword>
<dbReference type="EMBL" id="OU963868">
    <property type="protein sequence ID" value="CAH0393063.1"/>
    <property type="molecule type" value="Genomic_DNA"/>
</dbReference>
<keyword evidence="3 11" id="KW-0812">Transmembrane</keyword>
<dbReference type="KEGG" id="btab:109029672"/>
<dbReference type="CDD" id="cd16699">
    <property type="entry name" value="RING_CH-C4HC3_MARCH2-like"/>
    <property type="match status" value="1"/>
</dbReference>
<keyword evidence="2" id="KW-0808">Transferase</keyword>
<feature type="domain" description="RING-CH-type" evidence="13">
    <location>
        <begin position="64"/>
        <end position="124"/>
    </location>
</feature>
<dbReference type="Proteomes" id="UP001152759">
    <property type="component" value="Chromosome 7"/>
</dbReference>
<feature type="transmembrane region" description="Helical" evidence="11">
    <location>
        <begin position="180"/>
        <end position="202"/>
    </location>
</feature>
<dbReference type="GO" id="GO:0008270">
    <property type="term" value="F:zinc ion binding"/>
    <property type="evidence" value="ECO:0007669"/>
    <property type="project" value="UniProtKB-KW"/>
</dbReference>
<evidence type="ECO:0000256" key="3">
    <source>
        <dbReference type="ARBA" id="ARBA00022692"/>
    </source>
</evidence>
<dbReference type="SUPFAM" id="SSF57850">
    <property type="entry name" value="RING/U-box"/>
    <property type="match status" value="1"/>
</dbReference>
<keyword evidence="5 10" id="KW-0863">Zinc-finger</keyword>
<protein>
    <submittedName>
        <fullName evidence="14">Uncharacterized protein</fullName>
    </submittedName>
</protein>
<keyword evidence="9 11" id="KW-0472">Membrane</keyword>
<evidence type="ECO:0000256" key="2">
    <source>
        <dbReference type="ARBA" id="ARBA00022679"/>
    </source>
</evidence>
<evidence type="ECO:0000256" key="9">
    <source>
        <dbReference type="ARBA" id="ARBA00023136"/>
    </source>
</evidence>
<organism evidence="14 15">
    <name type="scientific">Bemisia tabaci</name>
    <name type="common">Sweetpotato whitefly</name>
    <name type="synonym">Aleurodes tabaci</name>
    <dbReference type="NCBI Taxonomy" id="7038"/>
    <lineage>
        <taxon>Eukaryota</taxon>
        <taxon>Metazoa</taxon>
        <taxon>Ecdysozoa</taxon>
        <taxon>Arthropoda</taxon>
        <taxon>Hexapoda</taxon>
        <taxon>Insecta</taxon>
        <taxon>Pterygota</taxon>
        <taxon>Neoptera</taxon>
        <taxon>Paraneoptera</taxon>
        <taxon>Hemiptera</taxon>
        <taxon>Sternorrhyncha</taxon>
        <taxon>Aleyrodoidea</taxon>
        <taxon>Aleyrodidae</taxon>
        <taxon>Aleyrodinae</taxon>
        <taxon>Bemisia</taxon>
    </lineage>
</organism>
<name>A0A9P0AJC5_BEMTA</name>
<dbReference type="GO" id="GO:0016020">
    <property type="term" value="C:membrane"/>
    <property type="evidence" value="ECO:0007669"/>
    <property type="project" value="UniProtKB-SubCell"/>
</dbReference>
<evidence type="ECO:0000256" key="4">
    <source>
        <dbReference type="ARBA" id="ARBA00022723"/>
    </source>
</evidence>
<dbReference type="GO" id="GO:0016567">
    <property type="term" value="P:protein ubiquitination"/>
    <property type="evidence" value="ECO:0007669"/>
    <property type="project" value="TreeGrafter"/>
</dbReference>
<dbReference type="InterPro" id="IPR011016">
    <property type="entry name" value="Znf_RING-CH"/>
</dbReference>
<keyword evidence="4" id="KW-0479">Metal-binding</keyword>
<proteinExistence type="predicted"/>
<dbReference type="GO" id="GO:0004842">
    <property type="term" value="F:ubiquitin-protein transferase activity"/>
    <property type="evidence" value="ECO:0007669"/>
    <property type="project" value="TreeGrafter"/>
</dbReference>
<accession>A0A9P0AJC5</accession>
<evidence type="ECO:0000256" key="11">
    <source>
        <dbReference type="SAM" id="Phobius"/>
    </source>
</evidence>
<evidence type="ECO:0000313" key="15">
    <source>
        <dbReference type="Proteomes" id="UP001152759"/>
    </source>
</evidence>
<dbReference type="Gene3D" id="3.30.40.10">
    <property type="entry name" value="Zinc/RING finger domain, C3HC4 (zinc finger)"/>
    <property type="match status" value="1"/>
</dbReference>
<evidence type="ECO:0000256" key="1">
    <source>
        <dbReference type="ARBA" id="ARBA00004141"/>
    </source>
</evidence>
<dbReference type="InterPro" id="IPR001841">
    <property type="entry name" value="Znf_RING"/>
</dbReference>
<feature type="domain" description="RING-type" evidence="12">
    <location>
        <begin position="72"/>
        <end position="118"/>
    </location>
</feature>
<keyword evidence="8 11" id="KW-1133">Transmembrane helix</keyword>
<dbReference type="SMART" id="SM00744">
    <property type="entry name" value="RINGv"/>
    <property type="match status" value="1"/>
</dbReference>
<reference evidence="14" key="1">
    <citation type="submission" date="2021-12" db="EMBL/GenBank/DDBJ databases">
        <authorList>
            <person name="King R."/>
        </authorList>
    </citation>
    <scope>NUCLEOTIDE SEQUENCE</scope>
</reference>